<sequence>MASQEPESLPDSNDQGPDETVPSSPVETQTLGVEADSEQPAEPVALMPPCEGNGGTEPEDDSSDTQPATQTEIDATMAEASMDQAFTSQVLEDPYADMVEVSSDDGEEQDYLHQLKMKIEEQEVEDADGLLDACAEDSEDVDVDFAKRVTEASMKIYAMKETGVEASTAVPSTAASSWVGSDGDVGRARDLEAMLEDEANSLMSAGRDLPASMDKLMADAHKATSNDNLLSDMDVLNLNEPRAKFFKQMMAQDWKFDARGAAGNPAGGQWDRFINGKSEESIEAKQNYKALGRNPDAQRDFRARWMKKQFTEWNQEKVKMERLSRRTFSDERYYVLNRIITEEGGGKRGEQNAINYTLKCVAMGPPFYKWCTWRKDWLYLYRIDGIEESYEERWQLTKTAYSSGSTDIKNKDSWLSIGTRAAMLQNEAAPAPPAPPAEAQVEPEEKPEVTAEEKAEETAEPKAEDETQPEPPTEPEGRRRRRKGPEQPAAEPPTPEEQPKKRKANSLISDAKAAKLAYSMAITAADALISDVKGTDESWTVFDTPGHIGKVLKARENLDKELKSNVNFSKFISGDVAEMLQKIKAKKNEDAISQFERWLQDFSEKVNPGSNKLVKATRMIVSMHDAWVTESAKLANKSDGQKRMRSSSAA</sequence>
<keyword evidence="3" id="KW-1185">Reference proteome</keyword>
<comment type="caution">
    <text evidence="2">The sequence shown here is derived from an EMBL/GenBank/DDBJ whole genome shotgun (WGS) entry which is preliminary data.</text>
</comment>
<name>A0ABN9T0M8_9DINO</name>
<gene>
    <name evidence="2" type="ORF">PCOR1329_LOCUS34280</name>
</gene>
<feature type="compositionally biased region" description="Polar residues" evidence="1">
    <location>
        <begin position="64"/>
        <end position="73"/>
    </location>
</feature>
<accession>A0ABN9T0M8</accession>
<evidence type="ECO:0000256" key="1">
    <source>
        <dbReference type="SAM" id="MobiDB-lite"/>
    </source>
</evidence>
<organism evidence="2 3">
    <name type="scientific">Prorocentrum cordatum</name>
    <dbReference type="NCBI Taxonomy" id="2364126"/>
    <lineage>
        <taxon>Eukaryota</taxon>
        <taxon>Sar</taxon>
        <taxon>Alveolata</taxon>
        <taxon>Dinophyceae</taxon>
        <taxon>Prorocentrales</taxon>
        <taxon>Prorocentraceae</taxon>
        <taxon>Prorocentrum</taxon>
    </lineage>
</organism>
<protein>
    <submittedName>
        <fullName evidence="2">Uncharacterized protein</fullName>
    </submittedName>
</protein>
<reference evidence="2" key="1">
    <citation type="submission" date="2023-10" db="EMBL/GenBank/DDBJ databases">
        <authorList>
            <person name="Chen Y."/>
            <person name="Shah S."/>
            <person name="Dougan E. K."/>
            <person name="Thang M."/>
            <person name="Chan C."/>
        </authorList>
    </citation>
    <scope>NUCLEOTIDE SEQUENCE [LARGE SCALE GENOMIC DNA]</scope>
</reference>
<feature type="compositionally biased region" description="Polar residues" evidence="1">
    <location>
        <begin position="1"/>
        <end position="31"/>
    </location>
</feature>
<evidence type="ECO:0000313" key="3">
    <source>
        <dbReference type="Proteomes" id="UP001189429"/>
    </source>
</evidence>
<dbReference type="Proteomes" id="UP001189429">
    <property type="component" value="Unassembled WGS sequence"/>
</dbReference>
<feature type="region of interest" description="Disordered" evidence="1">
    <location>
        <begin position="1"/>
        <end position="83"/>
    </location>
</feature>
<evidence type="ECO:0000313" key="2">
    <source>
        <dbReference type="EMBL" id="CAK0838304.1"/>
    </source>
</evidence>
<feature type="region of interest" description="Disordered" evidence="1">
    <location>
        <begin position="427"/>
        <end position="505"/>
    </location>
</feature>
<dbReference type="EMBL" id="CAUYUJ010014213">
    <property type="protein sequence ID" value="CAK0838304.1"/>
    <property type="molecule type" value="Genomic_DNA"/>
</dbReference>
<feature type="compositionally biased region" description="Basic and acidic residues" evidence="1">
    <location>
        <begin position="443"/>
        <end position="465"/>
    </location>
</feature>
<proteinExistence type="predicted"/>